<sequence>MDVLHVPQDSVNQPLTEIPSSFQKDNKITIVEDLQVMGSYPSLQQLEGPHFAGFSNLPALSASSHHPSEVSPVGSSPDAYPAVSLSLSTLTTPPITGTSSSRQTKVILKAPKGKKSKRPAQRKCTRTKCPMCPRTFPCPADMRRHRLSDHDNVRFQCPHSSCPNRKYTRYDALLRHDTSKHLGVDRPVEVRSPGGPKASPGPKRKEYADLRAKRDSDARAVEKDKVVVEKDVGAASRAERAGRRAANRALEM</sequence>
<dbReference type="AlphaFoldDB" id="A0A166HD83"/>
<gene>
    <name evidence="3" type="ORF">FIBSPDRAFT_587929</name>
</gene>
<dbReference type="InterPro" id="IPR013087">
    <property type="entry name" value="Znf_C2H2_type"/>
</dbReference>
<feature type="compositionally biased region" description="Low complexity" evidence="1">
    <location>
        <begin position="191"/>
        <end position="201"/>
    </location>
</feature>
<feature type="region of interest" description="Disordered" evidence="1">
    <location>
        <begin position="179"/>
        <end position="223"/>
    </location>
</feature>
<name>A0A166HD83_9AGAM</name>
<dbReference type="PROSITE" id="PS00028">
    <property type="entry name" value="ZINC_FINGER_C2H2_1"/>
    <property type="match status" value="1"/>
</dbReference>
<feature type="compositionally biased region" description="Basic and acidic residues" evidence="1">
    <location>
        <begin position="203"/>
        <end position="223"/>
    </location>
</feature>
<dbReference type="EMBL" id="KV417570">
    <property type="protein sequence ID" value="KZP18736.1"/>
    <property type="molecule type" value="Genomic_DNA"/>
</dbReference>
<evidence type="ECO:0000313" key="3">
    <source>
        <dbReference type="EMBL" id="KZP18736.1"/>
    </source>
</evidence>
<evidence type="ECO:0000259" key="2">
    <source>
        <dbReference type="PROSITE" id="PS00028"/>
    </source>
</evidence>
<keyword evidence="4" id="KW-1185">Reference proteome</keyword>
<dbReference type="SMART" id="SM00355">
    <property type="entry name" value="ZnF_C2H2"/>
    <property type="match status" value="2"/>
</dbReference>
<proteinExistence type="predicted"/>
<dbReference type="Gene3D" id="3.30.160.60">
    <property type="entry name" value="Classic Zinc Finger"/>
    <property type="match status" value="1"/>
</dbReference>
<accession>A0A166HD83</accession>
<reference evidence="3 4" key="1">
    <citation type="journal article" date="2016" name="Mol. Biol. Evol.">
        <title>Comparative Genomics of Early-Diverging Mushroom-Forming Fungi Provides Insights into the Origins of Lignocellulose Decay Capabilities.</title>
        <authorList>
            <person name="Nagy L.G."/>
            <person name="Riley R."/>
            <person name="Tritt A."/>
            <person name="Adam C."/>
            <person name="Daum C."/>
            <person name="Floudas D."/>
            <person name="Sun H."/>
            <person name="Yadav J.S."/>
            <person name="Pangilinan J."/>
            <person name="Larsson K.H."/>
            <person name="Matsuura K."/>
            <person name="Barry K."/>
            <person name="Labutti K."/>
            <person name="Kuo R."/>
            <person name="Ohm R.A."/>
            <person name="Bhattacharya S.S."/>
            <person name="Shirouzu T."/>
            <person name="Yoshinaga Y."/>
            <person name="Martin F.M."/>
            <person name="Grigoriev I.V."/>
            <person name="Hibbett D.S."/>
        </authorList>
    </citation>
    <scope>NUCLEOTIDE SEQUENCE [LARGE SCALE GENOMIC DNA]</scope>
    <source>
        <strain evidence="3 4">CBS 109695</strain>
    </source>
</reference>
<evidence type="ECO:0000313" key="4">
    <source>
        <dbReference type="Proteomes" id="UP000076532"/>
    </source>
</evidence>
<feature type="domain" description="C2H2-type" evidence="2">
    <location>
        <begin position="129"/>
        <end position="150"/>
    </location>
</feature>
<evidence type="ECO:0000256" key="1">
    <source>
        <dbReference type="SAM" id="MobiDB-lite"/>
    </source>
</evidence>
<organism evidence="3 4">
    <name type="scientific">Athelia psychrophila</name>
    <dbReference type="NCBI Taxonomy" id="1759441"/>
    <lineage>
        <taxon>Eukaryota</taxon>
        <taxon>Fungi</taxon>
        <taxon>Dikarya</taxon>
        <taxon>Basidiomycota</taxon>
        <taxon>Agaricomycotina</taxon>
        <taxon>Agaricomycetes</taxon>
        <taxon>Agaricomycetidae</taxon>
        <taxon>Atheliales</taxon>
        <taxon>Atheliaceae</taxon>
        <taxon>Athelia</taxon>
    </lineage>
</organism>
<dbReference type="Proteomes" id="UP000076532">
    <property type="component" value="Unassembled WGS sequence"/>
</dbReference>
<feature type="compositionally biased region" description="Basic and acidic residues" evidence="1">
    <location>
        <begin position="179"/>
        <end position="189"/>
    </location>
</feature>
<protein>
    <recommendedName>
        <fullName evidence="2">C2H2-type domain-containing protein</fullName>
    </recommendedName>
</protein>